<dbReference type="Proteomes" id="UP001500575">
    <property type="component" value="Unassembled WGS sequence"/>
</dbReference>
<evidence type="ECO:0000256" key="1">
    <source>
        <dbReference type="ARBA" id="ARBA00022553"/>
    </source>
</evidence>
<feature type="domain" description="HTH luxR-type" evidence="4">
    <location>
        <begin position="150"/>
        <end position="215"/>
    </location>
</feature>
<dbReference type="CDD" id="cd17535">
    <property type="entry name" value="REC_NarL-like"/>
    <property type="match status" value="1"/>
</dbReference>
<dbReference type="InterPro" id="IPR000792">
    <property type="entry name" value="Tscrpt_reg_LuxR_C"/>
</dbReference>
<evidence type="ECO:0000259" key="4">
    <source>
        <dbReference type="PROSITE" id="PS50043"/>
    </source>
</evidence>
<keyword evidence="1 3" id="KW-0597">Phosphoprotein</keyword>
<evidence type="ECO:0000313" key="6">
    <source>
        <dbReference type="EMBL" id="GAA2116950.1"/>
    </source>
</evidence>
<dbReference type="PROSITE" id="PS50043">
    <property type="entry name" value="HTH_LUXR_2"/>
    <property type="match status" value="1"/>
</dbReference>
<dbReference type="InterPro" id="IPR036388">
    <property type="entry name" value="WH-like_DNA-bd_sf"/>
</dbReference>
<dbReference type="PANTHER" id="PTHR43214">
    <property type="entry name" value="TWO-COMPONENT RESPONSE REGULATOR"/>
    <property type="match status" value="1"/>
</dbReference>
<feature type="domain" description="Response regulatory" evidence="5">
    <location>
        <begin position="16"/>
        <end position="131"/>
    </location>
</feature>
<dbReference type="SMART" id="SM00448">
    <property type="entry name" value="REC"/>
    <property type="match status" value="1"/>
</dbReference>
<organism evidence="6 7">
    <name type="scientific">Nocardioides bigeumensis</name>
    <dbReference type="NCBI Taxonomy" id="433657"/>
    <lineage>
        <taxon>Bacteria</taxon>
        <taxon>Bacillati</taxon>
        <taxon>Actinomycetota</taxon>
        <taxon>Actinomycetes</taxon>
        <taxon>Propionibacteriales</taxon>
        <taxon>Nocardioidaceae</taxon>
        <taxon>Nocardioides</taxon>
    </lineage>
</organism>
<dbReference type="InterPro" id="IPR058245">
    <property type="entry name" value="NreC/VraR/RcsB-like_REC"/>
</dbReference>
<dbReference type="InterPro" id="IPR011006">
    <property type="entry name" value="CheY-like_superfamily"/>
</dbReference>
<dbReference type="RefSeq" id="WP_344302284.1">
    <property type="nucleotide sequence ID" value="NZ_BAAAQQ010000002.1"/>
</dbReference>
<gene>
    <name evidence="6" type="ORF">GCM10009843_07550</name>
</gene>
<feature type="modified residue" description="4-aspartylphosphate" evidence="3">
    <location>
        <position position="66"/>
    </location>
</feature>
<dbReference type="InterPro" id="IPR001789">
    <property type="entry name" value="Sig_transdc_resp-reg_receiver"/>
</dbReference>
<dbReference type="Pfam" id="PF00196">
    <property type="entry name" value="GerE"/>
    <property type="match status" value="1"/>
</dbReference>
<dbReference type="SUPFAM" id="SSF52172">
    <property type="entry name" value="CheY-like"/>
    <property type="match status" value="1"/>
</dbReference>
<dbReference type="SUPFAM" id="SSF46894">
    <property type="entry name" value="C-terminal effector domain of the bipartite response regulators"/>
    <property type="match status" value="1"/>
</dbReference>
<dbReference type="PRINTS" id="PR00038">
    <property type="entry name" value="HTHLUXR"/>
</dbReference>
<accession>A0ABN2XUW0</accession>
<comment type="caution">
    <text evidence="6">The sequence shown here is derived from an EMBL/GenBank/DDBJ whole genome shotgun (WGS) entry which is preliminary data.</text>
</comment>
<dbReference type="EMBL" id="BAAAQQ010000002">
    <property type="protein sequence ID" value="GAA2116950.1"/>
    <property type="molecule type" value="Genomic_DNA"/>
</dbReference>
<dbReference type="CDD" id="cd06170">
    <property type="entry name" value="LuxR_C_like"/>
    <property type="match status" value="1"/>
</dbReference>
<proteinExistence type="predicted"/>
<dbReference type="Gene3D" id="3.40.50.2300">
    <property type="match status" value="1"/>
</dbReference>
<dbReference type="PROSITE" id="PS50110">
    <property type="entry name" value="RESPONSE_REGULATORY"/>
    <property type="match status" value="1"/>
</dbReference>
<evidence type="ECO:0000313" key="7">
    <source>
        <dbReference type="Proteomes" id="UP001500575"/>
    </source>
</evidence>
<keyword evidence="2" id="KW-0238">DNA-binding</keyword>
<evidence type="ECO:0000259" key="5">
    <source>
        <dbReference type="PROSITE" id="PS50110"/>
    </source>
</evidence>
<evidence type="ECO:0000256" key="3">
    <source>
        <dbReference type="PROSITE-ProRule" id="PRU00169"/>
    </source>
</evidence>
<dbReference type="InterPro" id="IPR039420">
    <property type="entry name" value="WalR-like"/>
</dbReference>
<dbReference type="Pfam" id="PF00072">
    <property type="entry name" value="Response_reg"/>
    <property type="match status" value="1"/>
</dbReference>
<evidence type="ECO:0000256" key="2">
    <source>
        <dbReference type="ARBA" id="ARBA00023125"/>
    </source>
</evidence>
<dbReference type="InterPro" id="IPR016032">
    <property type="entry name" value="Sig_transdc_resp-reg_C-effctor"/>
</dbReference>
<sequence>MSETQAPSGASAAQQRALIVDDHELVRHGLATVFEAHGFDVVGQAGTVAEALAIFERTTPDAVVTDLQLPDGTGLDIVRAVRRSHASTGLVIVTMHSGDEQIFAAMEAGASAFVGKDAPSTEVVQAARHAIASPRSFMSTGLVGAVMRRTDTTSSRLSDREMEVLVLLADGLGTSSIASRLYMSDSTVKSHIAQIYTKLGASNRAQALVTAMRRGLLSTIAPPHS</sequence>
<keyword evidence="7" id="KW-1185">Reference proteome</keyword>
<name>A0ABN2XUW0_9ACTN</name>
<dbReference type="Gene3D" id="1.10.10.10">
    <property type="entry name" value="Winged helix-like DNA-binding domain superfamily/Winged helix DNA-binding domain"/>
    <property type="match status" value="1"/>
</dbReference>
<protein>
    <submittedName>
        <fullName evidence="6">Response regulator transcription factor</fullName>
    </submittedName>
</protein>
<reference evidence="6 7" key="1">
    <citation type="journal article" date="2019" name="Int. J. Syst. Evol. Microbiol.">
        <title>The Global Catalogue of Microorganisms (GCM) 10K type strain sequencing project: providing services to taxonomists for standard genome sequencing and annotation.</title>
        <authorList>
            <consortium name="The Broad Institute Genomics Platform"/>
            <consortium name="The Broad Institute Genome Sequencing Center for Infectious Disease"/>
            <person name="Wu L."/>
            <person name="Ma J."/>
        </authorList>
    </citation>
    <scope>NUCLEOTIDE SEQUENCE [LARGE SCALE GENOMIC DNA]</scope>
    <source>
        <strain evidence="6 7">JCM 16021</strain>
    </source>
</reference>
<dbReference type="SMART" id="SM00421">
    <property type="entry name" value="HTH_LUXR"/>
    <property type="match status" value="1"/>
</dbReference>